<comment type="caution">
    <text evidence="1">The sequence shown here is derived from an EMBL/GenBank/DDBJ whole genome shotgun (WGS) entry which is preliminary data.</text>
</comment>
<reference evidence="1 3" key="1">
    <citation type="submission" date="2015-01" db="EMBL/GenBank/DDBJ databases">
        <title>Genome of Flavobacterium hibernum DSM 12611.</title>
        <authorList>
            <person name="Stropko S.J."/>
            <person name="Pipes S.E."/>
            <person name="Newman J.D."/>
        </authorList>
    </citation>
    <scope>NUCLEOTIDE SEQUENCE [LARGE SCALE GENOMIC DNA]</scope>
    <source>
        <strain evidence="1 3">DSM 12611</strain>
    </source>
</reference>
<dbReference type="Proteomes" id="UP000032061">
    <property type="component" value="Unassembled WGS sequence"/>
</dbReference>
<sequence length="129" mass="15130">MVFDFLFAYSKILNARNPRFRCAKIPVRIEFPLFPQEHHGEGIAYVNFKVSRIAPYCIFAEQTYKYKIETNNKIVGILVVFASQYCHFEEREIALEIQQLCVNLACDLLRLFAIARVLFLEMTNDMLNI</sequence>
<evidence type="ECO:0000313" key="3">
    <source>
        <dbReference type="Proteomes" id="UP000032061"/>
    </source>
</evidence>
<dbReference type="EMBL" id="MUGX01000012">
    <property type="protein sequence ID" value="OXA87477.1"/>
    <property type="molecule type" value="Genomic_DNA"/>
</dbReference>
<dbReference type="EMBL" id="JPRK01000027">
    <property type="protein sequence ID" value="KIO50610.1"/>
    <property type="molecule type" value="Genomic_DNA"/>
</dbReference>
<dbReference type="Proteomes" id="UP000198302">
    <property type="component" value="Unassembled WGS sequence"/>
</dbReference>
<reference evidence="2 4" key="2">
    <citation type="submission" date="2016-11" db="EMBL/GenBank/DDBJ databases">
        <title>Whole genomes of Flavobacteriaceae.</title>
        <authorList>
            <person name="Stine C."/>
            <person name="Li C."/>
            <person name="Tadesse D."/>
        </authorList>
    </citation>
    <scope>NUCLEOTIDE SEQUENCE [LARGE SCALE GENOMIC DNA]</scope>
    <source>
        <strain evidence="2 4">ATCC 51468</strain>
    </source>
</reference>
<gene>
    <name evidence="2" type="ORF">B0A73_11160</name>
    <name evidence="1" type="ORF">IW18_21900</name>
</gene>
<name>A0A0D0EIZ1_9FLAO</name>
<accession>A0A0D0EIZ1</accession>
<evidence type="ECO:0000313" key="2">
    <source>
        <dbReference type="EMBL" id="OXA87477.1"/>
    </source>
</evidence>
<organism evidence="1 3">
    <name type="scientific">Flavobacterium hibernum</name>
    <dbReference type="NCBI Taxonomy" id="37752"/>
    <lineage>
        <taxon>Bacteria</taxon>
        <taxon>Pseudomonadati</taxon>
        <taxon>Bacteroidota</taxon>
        <taxon>Flavobacteriia</taxon>
        <taxon>Flavobacteriales</taxon>
        <taxon>Flavobacteriaceae</taxon>
        <taxon>Flavobacterium</taxon>
    </lineage>
</organism>
<keyword evidence="4" id="KW-1185">Reference proteome</keyword>
<dbReference type="AlphaFoldDB" id="A0A0D0EIZ1"/>
<proteinExistence type="predicted"/>
<evidence type="ECO:0000313" key="1">
    <source>
        <dbReference type="EMBL" id="KIO50610.1"/>
    </source>
</evidence>
<protein>
    <submittedName>
        <fullName evidence="1">Uncharacterized protein</fullName>
    </submittedName>
</protein>
<evidence type="ECO:0000313" key="4">
    <source>
        <dbReference type="Proteomes" id="UP000198302"/>
    </source>
</evidence>